<dbReference type="Gene3D" id="3.30.200.20">
    <property type="entry name" value="Phosphorylase Kinase, domain 1"/>
    <property type="match status" value="1"/>
</dbReference>
<feature type="binding site" evidence="6">
    <location>
        <position position="67"/>
    </location>
    <ligand>
        <name>ATP</name>
        <dbReference type="ChEBI" id="CHEBI:30616"/>
    </ligand>
</feature>
<dbReference type="EC" id="2.7.11.24" evidence="8"/>
<evidence type="ECO:0000313" key="10">
    <source>
        <dbReference type="EMBL" id="EKX35254.1"/>
    </source>
</evidence>
<dbReference type="PROSITE" id="PS01351">
    <property type="entry name" value="MAPK"/>
    <property type="match status" value="1"/>
</dbReference>
<dbReference type="InterPro" id="IPR000719">
    <property type="entry name" value="Prot_kinase_dom"/>
</dbReference>
<dbReference type="Proteomes" id="UP000011087">
    <property type="component" value="Unassembled WGS sequence"/>
</dbReference>
<dbReference type="Pfam" id="PF00069">
    <property type="entry name" value="Pkinase"/>
    <property type="match status" value="1"/>
</dbReference>
<dbReference type="RefSeq" id="XP_005822234.1">
    <property type="nucleotide sequence ID" value="XM_005822177.1"/>
</dbReference>
<dbReference type="EnsemblProtists" id="EKX35254">
    <property type="protein sequence ID" value="EKX35254"/>
    <property type="gene ID" value="GUITHDRAFT_80002"/>
</dbReference>
<dbReference type="HOGENOM" id="CLU_000288_181_1_1"/>
<sequence length="377" mass="43000">MPFSWKQFSVCGSRYCEIVPCQSPSHELFRFVLPDYYSVIKPIGQGAYGIVCSATNQRTGKNVAIKKIANAFEHVIDTKRTLREAKLLRMIKHENVISIEDILPPVDFVSFNDVYVISELMDTDLHQIITSPQPLSDDHVQYFMYQILRGMKYIHSLDVVHRDLKPSNLLVNSNCDLKICDFGLARALGPADDQSSFLTEYVATRWYRAPEVLVSWCRYSKALDMWSVGCILAELLGRKPIFPGKNFKHQIELICNILGTPTSEDLVGVTSERAKQYLENLLPRPKKDFKMIYTAASAPAIELLEMLLTFDPDRRFTVEQALACNFLSSLHDENDEPRAEHPLNFDWVRLLVLVLVLPRHLHPPSSPGSHPFRVLVP</sequence>
<dbReference type="FunFam" id="1.10.510.10:FF:000040">
    <property type="entry name" value="Mitogen-activated protein kinase"/>
    <property type="match status" value="1"/>
</dbReference>
<reference evidence="12" key="2">
    <citation type="submission" date="2012-11" db="EMBL/GenBank/DDBJ databases">
        <authorList>
            <person name="Kuo A."/>
            <person name="Curtis B.A."/>
            <person name="Tanifuji G."/>
            <person name="Burki F."/>
            <person name="Gruber A."/>
            <person name="Irimia M."/>
            <person name="Maruyama S."/>
            <person name="Arias M.C."/>
            <person name="Ball S.G."/>
            <person name="Gile G.H."/>
            <person name="Hirakawa Y."/>
            <person name="Hopkins J.F."/>
            <person name="Rensing S.A."/>
            <person name="Schmutz J."/>
            <person name="Symeonidi A."/>
            <person name="Elias M."/>
            <person name="Eveleigh R.J."/>
            <person name="Herman E.K."/>
            <person name="Klute M.J."/>
            <person name="Nakayama T."/>
            <person name="Obornik M."/>
            <person name="Reyes-Prieto A."/>
            <person name="Armbrust E.V."/>
            <person name="Aves S.J."/>
            <person name="Beiko R.G."/>
            <person name="Coutinho P."/>
            <person name="Dacks J.B."/>
            <person name="Durnford D.G."/>
            <person name="Fast N.M."/>
            <person name="Green B.R."/>
            <person name="Grisdale C."/>
            <person name="Hempe F."/>
            <person name="Henrissat B."/>
            <person name="Hoppner M.P."/>
            <person name="Ishida K.-I."/>
            <person name="Kim E."/>
            <person name="Koreny L."/>
            <person name="Kroth P.G."/>
            <person name="Liu Y."/>
            <person name="Malik S.-B."/>
            <person name="Maier U.G."/>
            <person name="McRose D."/>
            <person name="Mock T."/>
            <person name="Neilson J.A."/>
            <person name="Onodera N.T."/>
            <person name="Poole A.M."/>
            <person name="Pritham E.J."/>
            <person name="Richards T.A."/>
            <person name="Rocap G."/>
            <person name="Roy S.W."/>
            <person name="Sarai C."/>
            <person name="Schaack S."/>
            <person name="Shirato S."/>
            <person name="Slamovits C.H."/>
            <person name="Spencer D.F."/>
            <person name="Suzuki S."/>
            <person name="Worden A.Z."/>
            <person name="Zauner S."/>
            <person name="Barry K."/>
            <person name="Bell C."/>
            <person name="Bharti A.K."/>
            <person name="Crow J.A."/>
            <person name="Grimwood J."/>
            <person name="Kramer R."/>
            <person name="Lindquist E."/>
            <person name="Lucas S."/>
            <person name="Salamov A."/>
            <person name="McFadden G.I."/>
            <person name="Lane C.E."/>
            <person name="Keeling P.J."/>
            <person name="Gray M.W."/>
            <person name="Grigoriev I.V."/>
            <person name="Archibald J.M."/>
        </authorList>
    </citation>
    <scope>NUCLEOTIDE SEQUENCE</scope>
    <source>
        <strain evidence="12">CCMP2712</strain>
    </source>
</reference>
<evidence type="ECO:0000256" key="5">
    <source>
        <dbReference type="ARBA" id="ARBA00022840"/>
    </source>
</evidence>
<dbReference type="GO" id="GO:0005524">
    <property type="term" value="F:ATP binding"/>
    <property type="evidence" value="ECO:0007669"/>
    <property type="project" value="UniProtKB-UniRule"/>
</dbReference>
<dbReference type="AlphaFoldDB" id="L1IH61"/>
<protein>
    <recommendedName>
        <fullName evidence="8">Mitogen-activated protein kinase</fullName>
        <ecNumber evidence="8">2.7.11.24</ecNumber>
    </recommendedName>
</protein>
<dbReference type="GO" id="GO:0004707">
    <property type="term" value="F:MAP kinase activity"/>
    <property type="evidence" value="ECO:0007669"/>
    <property type="project" value="UniProtKB-EC"/>
</dbReference>
<dbReference type="EMBL" id="JH993094">
    <property type="protein sequence ID" value="EKX35254.1"/>
    <property type="molecule type" value="Genomic_DNA"/>
</dbReference>
<comment type="catalytic activity">
    <reaction evidence="8">
        <text>L-threonyl-[protein] + ATP = O-phospho-L-threonyl-[protein] + ADP + H(+)</text>
        <dbReference type="Rhea" id="RHEA:46608"/>
        <dbReference type="Rhea" id="RHEA-COMP:11060"/>
        <dbReference type="Rhea" id="RHEA-COMP:11605"/>
        <dbReference type="ChEBI" id="CHEBI:15378"/>
        <dbReference type="ChEBI" id="CHEBI:30013"/>
        <dbReference type="ChEBI" id="CHEBI:30616"/>
        <dbReference type="ChEBI" id="CHEBI:61977"/>
        <dbReference type="ChEBI" id="CHEBI:456216"/>
        <dbReference type="EC" id="2.7.11.24"/>
    </reaction>
</comment>
<dbReference type="KEGG" id="gtt:GUITHDRAFT_80002"/>
<dbReference type="InterPro" id="IPR050117">
    <property type="entry name" value="MAPK"/>
</dbReference>
<proteinExistence type="inferred from homology"/>
<dbReference type="InterPro" id="IPR003527">
    <property type="entry name" value="MAP_kinase_CS"/>
</dbReference>
<evidence type="ECO:0000256" key="4">
    <source>
        <dbReference type="ARBA" id="ARBA00022777"/>
    </source>
</evidence>
<dbReference type="PROSITE" id="PS50011">
    <property type="entry name" value="PROTEIN_KINASE_DOM"/>
    <property type="match status" value="1"/>
</dbReference>
<evidence type="ECO:0000256" key="8">
    <source>
        <dbReference type="RuleBase" id="RU361165"/>
    </source>
</evidence>
<dbReference type="SUPFAM" id="SSF56112">
    <property type="entry name" value="Protein kinase-like (PK-like)"/>
    <property type="match status" value="1"/>
</dbReference>
<keyword evidence="12" id="KW-1185">Reference proteome</keyword>
<dbReference type="eggNOG" id="KOG0660">
    <property type="taxonomic scope" value="Eukaryota"/>
</dbReference>
<evidence type="ECO:0000256" key="3">
    <source>
        <dbReference type="ARBA" id="ARBA00022741"/>
    </source>
</evidence>
<dbReference type="PROSITE" id="PS00107">
    <property type="entry name" value="PROTEIN_KINASE_ATP"/>
    <property type="match status" value="1"/>
</dbReference>
<comment type="activity regulation">
    <text evidence="8">Activated by threonine and tyrosine phosphorylation.</text>
</comment>
<dbReference type="PANTHER" id="PTHR24055">
    <property type="entry name" value="MITOGEN-ACTIVATED PROTEIN KINASE"/>
    <property type="match status" value="1"/>
</dbReference>
<name>L1IH61_GUITC</name>
<evidence type="ECO:0000259" key="9">
    <source>
        <dbReference type="PROSITE" id="PS50011"/>
    </source>
</evidence>
<dbReference type="FunFam" id="3.30.200.20:FF:000046">
    <property type="entry name" value="Mitogen-activated protein kinase"/>
    <property type="match status" value="1"/>
</dbReference>
<dbReference type="Gene3D" id="1.10.510.10">
    <property type="entry name" value="Transferase(Phosphotransferase) domain 1"/>
    <property type="match status" value="1"/>
</dbReference>
<keyword evidence="8" id="KW-0460">Magnesium</keyword>
<gene>
    <name evidence="10" type="ORF">GUITHDRAFT_80002</name>
</gene>
<evidence type="ECO:0000313" key="11">
    <source>
        <dbReference type="EnsemblProtists" id="EKX35254"/>
    </source>
</evidence>
<dbReference type="OrthoDB" id="192887at2759"/>
<dbReference type="InterPro" id="IPR011009">
    <property type="entry name" value="Kinase-like_dom_sf"/>
</dbReference>
<dbReference type="GeneID" id="17291954"/>
<reference evidence="11" key="3">
    <citation type="submission" date="2015-06" db="UniProtKB">
        <authorList>
            <consortium name="EnsemblProtists"/>
        </authorList>
    </citation>
    <scope>IDENTIFICATION</scope>
</reference>
<evidence type="ECO:0000256" key="2">
    <source>
        <dbReference type="ARBA" id="ARBA00022679"/>
    </source>
</evidence>
<dbReference type="OMA" id="IIWREAL"/>
<dbReference type="CDD" id="cd07834">
    <property type="entry name" value="STKc_MAPK"/>
    <property type="match status" value="1"/>
</dbReference>
<keyword evidence="5 6" id="KW-0067">ATP-binding</keyword>
<dbReference type="PROSITE" id="PS00108">
    <property type="entry name" value="PROTEIN_KINASE_ST"/>
    <property type="match status" value="1"/>
</dbReference>
<dbReference type="PaxDb" id="55529-EKX35254"/>
<comment type="cofactor">
    <cofactor evidence="8">
        <name>Mg(2+)</name>
        <dbReference type="ChEBI" id="CHEBI:18420"/>
    </cofactor>
</comment>
<reference evidence="10 12" key="1">
    <citation type="journal article" date="2012" name="Nature">
        <title>Algal genomes reveal evolutionary mosaicism and the fate of nucleomorphs.</title>
        <authorList>
            <consortium name="DOE Joint Genome Institute"/>
            <person name="Curtis B.A."/>
            <person name="Tanifuji G."/>
            <person name="Burki F."/>
            <person name="Gruber A."/>
            <person name="Irimia M."/>
            <person name="Maruyama S."/>
            <person name="Arias M.C."/>
            <person name="Ball S.G."/>
            <person name="Gile G.H."/>
            <person name="Hirakawa Y."/>
            <person name="Hopkins J.F."/>
            <person name="Kuo A."/>
            <person name="Rensing S.A."/>
            <person name="Schmutz J."/>
            <person name="Symeonidi A."/>
            <person name="Elias M."/>
            <person name="Eveleigh R.J."/>
            <person name="Herman E.K."/>
            <person name="Klute M.J."/>
            <person name="Nakayama T."/>
            <person name="Obornik M."/>
            <person name="Reyes-Prieto A."/>
            <person name="Armbrust E.V."/>
            <person name="Aves S.J."/>
            <person name="Beiko R.G."/>
            <person name="Coutinho P."/>
            <person name="Dacks J.B."/>
            <person name="Durnford D.G."/>
            <person name="Fast N.M."/>
            <person name="Green B.R."/>
            <person name="Grisdale C.J."/>
            <person name="Hempel F."/>
            <person name="Henrissat B."/>
            <person name="Hoppner M.P."/>
            <person name="Ishida K."/>
            <person name="Kim E."/>
            <person name="Koreny L."/>
            <person name="Kroth P.G."/>
            <person name="Liu Y."/>
            <person name="Malik S.B."/>
            <person name="Maier U.G."/>
            <person name="McRose D."/>
            <person name="Mock T."/>
            <person name="Neilson J.A."/>
            <person name="Onodera N.T."/>
            <person name="Poole A.M."/>
            <person name="Pritham E.J."/>
            <person name="Richards T.A."/>
            <person name="Rocap G."/>
            <person name="Roy S.W."/>
            <person name="Sarai C."/>
            <person name="Schaack S."/>
            <person name="Shirato S."/>
            <person name="Slamovits C.H."/>
            <person name="Spencer D.F."/>
            <person name="Suzuki S."/>
            <person name="Worden A.Z."/>
            <person name="Zauner S."/>
            <person name="Barry K."/>
            <person name="Bell C."/>
            <person name="Bharti A.K."/>
            <person name="Crow J.A."/>
            <person name="Grimwood J."/>
            <person name="Kramer R."/>
            <person name="Lindquist E."/>
            <person name="Lucas S."/>
            <person name="Salamov A."/>
            <person name="McFadden G.I."/>
            <person name="Lane C.E."/>
            <person name="Keeling P.J."/>
            <person name="Gray M.W."/>
            <person name="Grigoriev I.V."/>
            <person name="Archibald J.M."/>
        </authorList>
    </citation>
    <scope>NUCLEOTIDE SEQUENCE</scope>
    <source>
        <strain evidence="10 12">CCMP2712</strain>
    </source>
</reference>
<keyword evidence="2 8" id="KW-0808">Transferase</keyword>
<keyword evidence="4 8" id="KW-0418">Kinase</keyword>
<evidence type="ECO:0000313" key="12">
    <source>
        <dbReference type="Proteomes" id="UP000011087"/>
    </source>
</evidence>
<keyword evidence="1 7" id="KW-0723">Serine/threonine-protein kinase</keyword>
<evidence type="ECO:0000256" key="1">
    <source>
        <dbReference type="ARBA" id="ARBA00022527"/>
    </source>
</evidence>
<dbReference type="SMART" id="SM00220">
    <property type="entry name" value="S_TKc"/>
    <property type="match status" value="1"/>
</dbReference>
<dbReference type="InterPro" id="IPR017441">
    <property type="entry name" value="Protein_kinase_ATP_BS"/>
</dbReference>
<evidence type="ECO:0000256" key="6">
    <source>
        <dbReference type="PROSITE-ProRule" id="PRU10141"/>
    </source>
</evidence>
<keyword evidence="3 6" id="KW-0547">Nucleotide-binding</keyword>
<dbReference type="InterPro" id="IPR008271">
    <property type="entry name" value="Ser/Thr_kinase_AS"/>
</dbReference>
<comment type="similarity">
    <text evidence="8">Belongs to the protein kinase superfamily. Ser/Thr protein kinase family. MAP kinase subfamily.</text>
</comment>
<dbReference type="STRING" id="905079.L1IH61"/>
<accession>L1IH61</accession>
<evidence type="ECO:0000256" key="7">
    <source>
        <dbReference type="RuleBase" id="RU000304"/>
    </source>
</evidence>
<feature type="domain" description="Protein kinase" evidence="9">
    <location>
        <begin position="37"/>
        <end position="327"/>
    </location>
</feature>
<organism evidence="10">
    <name type="scientific">Guillardia theta (strain CCMP2712)</name>
    <name type="common">Cryptophyte</name>
    <dbReference type="NCBI Taxonomy" id="905079"/>
    <lineage>
        <taxon>Eukaryota</taxon>
        <taxon>Cryptophyceae</taxon>
        <taxon>Pyrenomonadales</taxon>
        <taxon>Geminigeraceae</taxon>
        <taxon>Guillardia</taxon>
    </lineage>
</organism>